<proteinExistence type="predicted"/>
<feature type="compositionally biased region" description="Basic residues" evidence="1">
    <location>
        <begin position="26"/>
        <end position="42"/>
    </location>
</feature>
<dbReference type="EMBL" id="PPEA01000972">
    <property type="protein sequence ID" value="PQM44112.1"/>
    <property type="molecule type" value="Genomic_DNA"/>
</dbReference>
<feature type="compositionally biased region" description="Basic residues" evidence="1">
    <location>
        <begin position="191"/>
        <end position="228"/>
    </location>
</feature>
<name>A0A2S8BBT4_9MYCO</name>
<gene>
    <name evidence="2" type="ORF">C1Y40_05729</name>
</gene>
<organism evidence="2 3">
    <name type="scientific">Mycobacterium talmoniae</name>
    <dbReference type="NCBI Taxonomy" id="1858794"/>
    <lineage>
        <taxon>Bacteria</taxon>
        <taxon>Bacillati</taxon>
        <taxon>Actinomycetota</taxon>
        <taxon>Actinomycetes</taxon>
        <taxon>Mycobacteriales</taxon>
        <taxon>Mycobacteriaceae</taxon>
        <taxon>Mycobacterium</taxon>
    </lineage>
</organism>
<feature type="region of interest" description="Disordered" evidence="1">
    <location>
        <begin position="22"/>
        <end position="104"/>
    </location>
</feature>
<dbReference type="Proteomes" id="UP000238296">
    <property type="component" value="Unassembled WGS sequence"/>
</dbReference>
<comment type="caution">
    <text evidence="2">The sequence shown here is derived from an EMBL/GenBank/DDBJ whole genome shotgun (WGS) entry which is preliminary data.</text>
</comment>
<accession>A0A2S8BBT4</accession>
<protein>
    <submittedName>
        <fullName evidence="2">Uncharacterized protein</fullName>
    </submittedName>
</protein>
<evidence type="ECO:0000313" key="2">
    <source>
        <dbReference type="EMBL" id="PQM44112.1"/>
    </source>
</evidence>
<sequence>MGEVEPVQRAAPIRVVVRGALAAQIRRPHRHPPRIHGGRIPRRQNPIHPAEEQSAGVAGPADAGFAGRGVRNRPQPRHPRRPGRGHPHDQGGAAQHQHVAIAVGAGHQLFAQGVDCPDTEHGVADAARRRAGRRDRGHSFDRRAVVGARLPAPAGAVEQRQRGVGGGEIRPPPPRPARDWLPPSPASSRPPRGRRPPSSARIRRPPRSAATRRRGPKGPGRGGRRRAVRGSAACPPRPPRSATAPSRTPPTATASGRANW</sequence>
<evidence type="ECO:0000256" key="1">
    <source>
        <dbReference type="SAM" id="MobiDB-lite"/>
    </source>
</evidence>
<feature type="region of interest" description="Disordered" evidence="1">
    <location>
        <begin position="125"/>
        <end position="260"/>
    </location>
</feature>
<evidence type="ECO:0000313" key="3">
    <source>
        <dbReference type="Proteomes" id="UP000238296"/>
    </source>
</evidence>
<reference evidence="2 3" key="1">
    <citation type="journal article" date="2017" name="Int. J. Syst. Evol. Microbiol.">
        <title>Mycobacterium talmoniae sp. nov., a slowly growing mycobacterium isolated from human respiratory samples.</title>
        <authorList>
            <person name="Davidson R.M."/>
            <person name="DeGroote M.A."/>
            <person name="Marola J.L."/>
            <person name="Buss S."/>
            <person name="Jones V."/>
            <person name="McNeil M.R."/>
            <person name="Freifeld A.G."/>
            <person name="Elaine Epperson L."/>
            <person name="Hasan N.A."/>
            <person name="Jackson M."/>
            <person name="Iwen P.C."/>
            <person name="Salfinger M."/>
            <person name="Strong M."/>
        </authorList>
    </citation>
    <scope>NUCLEOTIDE SEQUENCE [LARGE SCALE GENOMIC DNA]</scope>
    <source>
        <strain evidence="2 3">ATCC BAA-2683</strain>
    </source>
</reference>
<dbReference type="AlphaFoldDB" id="A0A2S8BBT4"/>
<feature type="compositionally biased region" description="Basic residues" evidence="1">
    <location>
        <begin position="70"/>
        <end position="85"/>
    </location>
</feature>
<feature type="compositionally biased region" description="Low complexity" evidence="1">
    <location>
        <begin position="229"/>
        <end position="260"/>
    </location>
</feature>